<comment type="similarity">
    <text evidence="2">Belongs to the mitochondrial carrier (TC 2.A.29) family.</text>
</comment>
<keyword evidence="7" id="KW-0496">Mitochondrion</keyword>
<keyword evidence="3" id="KW-0813">Transport</keyword>
<evidence type="ECO:0000256" key="3">
    <source>
        <dbReference type="ARBA" id="ARBA00022448"/>
    </source>
</evidence>
<dbReference type="SUPFAM" id="SSF103506">
    <property type="entry name" value="Mitochondrial carrier"/>
    <property type="match status" value="1"/>
</dbReference>
<proteinExistence type="inferred from homology"/>
<reference evidence="9 10" key="1">
    <citation type="journal article" date="2020" name="ISME J.">
        <title>Uncovering the hidden diversity of litter-decomposition mechanisms in mushroom-forming fungi.</title>
        <authorList>
            <person name="Floudas D."/>
            <person name="Bentzer J."/>
            <person name="Ahren D."/>
            <person name="Johansson T."/>
            <person name="Persson P."/>
            <person name="Tunlid A."/>
        </authorList>
    </citation>
    <scope>NUCLEOTIDE SEQUENCE [LARGE SCALE GENOMIC DNA]</scope>
    <source>
        <strain evidence="9 10">CBS 661.87</strain>
    </source>
</reference>
<evidence type="ECO:0000313" key="10">
    <source>
        <dbReference type="Proteomes" id="UP000565441"/>
    </source>
</evidence>
<dbReference type="InterPro" id="IPR002067">
    <property type="entry name" value="MCP"/>
</dbReference>
<dbReference type="EMBL" id="JAACJP010000013">
    <property type="protein sequence ID" value="KAF5380637.1"/>
    <property type="molecule type" value="Genomic_DNA"/>
</dbReference>
<sequence length="101" mass="11274">MSPNVSTSPRDKQSLHFIIRSGLAGGIAGCVAKTVVAPLDRVKILFQASNPDFRKYAEIGSSKDHGVVHFVLEPKYIIKEEFEDSFKDTPQLYSAYFLTRP</sequence>
<comment type="subcellular location">
    <subcellularLocation>
        <location evidence="1">Mitochondrion membrane</location>
        <topology evidence="1">Multi-pass membrane protein</topology>
    </subcellularLocation>
</comment>
<comment type="caution">
    <text evidence="9">The sequence shown here is derived from an EMBL/GenBank/DDBJ whole genome shotgun (WGS) entry which is preliminary data.</text>
</comment>
<dbReference type="AlphaFoldDB" id="A0A8H5HC64"/>
<evidence type="ECO:0000256" key="4">
    <source>
        <dbReference type="ARBA" id="ARBA00022692"/>
    </source>
</evidence>
<keyword evidence="8" id="KW-0472">Membrane</keyword>
<accession>A0A8H5HC64</accession>
<keyword evidence="10" id="KW-1185">Reference proteome</keyword>
<dbReference type="Pfam" id="PF00153">
    <property type="entry name" value="Mito_carr"/>
    <property type="match status" value="1"/>
</dbReference>
<dbReference type="InterPro" id="IPR023395">
    <property type="entry name" value="MCP_dom_sf"/>
</dbReference>
<keyword evidence="6" id="KW-1133">Transmembrane helix</keyword>
<dbReference type="InterPro" id="IPR002167">
    <property type="entry name" value="GDC-like"/>
</dbReference>
<evidence type="ECO:0000256" key="6">
    <source>
        <dbReference type="ARBA" id="ARBA00022989"/>
    </source>
</evidence>
<dbReference type="InterPro" id="IPR018108">
    <property type="entry name" value="MCP_transmembrane"/>
</dbReference>
<dbReference type="PRINTS" id="PR00926">
    <property type="entry name" value="MITOCARRIER"/>
</dbReference>
<evidence type="ECO:0000256" key="1">
    <source>
        <dbReference type="ARBA" id="ARBA00004225"/>
    </source>
</evidence>
<gene>
    <name evidence="9" type="ORF">D9615_004754</name>
</gene>
<dbReference type="Proteomes" id="UP000565441">
    <property type="component" value="Unassembled WGS sequence"/>
</dbReference>
<dbReference type="GO" id="GO:0005743">
    <property type="term" value="C:mitochondrial inner membrane"/>
    <property type="evidence" value="ECO:0007669"/>
    <property type="project" value="InterPro"/>
</dbReference>
<evidence type="ECO:0000256" key="5">
    <source>
        <dbReference type="ARBA" id="ARBA00022737"/>
    </source>
</evidence>
<name>A0A8H5HC64_9AGAR</name>
<evidence type="ECO:0000313" key="9">
    <source>
        <dbReference type="EMBL" id="KAF5380637.1"/>
    </source>
</evidence>
<organism evidence="9 10">
    <name type="scientific">Tricholomella constricta</name>
    <dbReference type="NCBI Taxonomy" id="117010"/>
    <lineage>
        <taxon>Eukaryota</taxon>
        <taxon>Fungi</taxon>
        <taxon>Dikarya</taxon>
        <taxon>Basidiomycota</taxon>
        <taxon>Agaricomycotina</taxon>
        <taxon>Agaricomycetes</taxon>
        <taxon>Agaricomycetidae</taxon>
        <taxon>Agaricales</taxon>
        <taxon>Tricholomatineae</taxon>
        <taxon>Lyophyllaceae</taxon>
        <taxon>Tricholomella</taxon>
    </lineage>
</organism>
<dbReference type="Gene3D" id="1.50.40.10">
    <property type="entry name" value="Mitochondrial carrier domain"/>
    <property type="match status" value="1"/>
</dbReference>
<keyword evidence="5" id="KW-0677">Repeat</keyword>
<protein>
    <submittedName>
        <fullName evidence="9">Uncharacterized protein</fullName>
    </submittedName>
</protein>
<evidence type="ECO:0000256" key="7">
    <source>
        <dbReference type="ARBA" id="ARBA00023128"/>
    </source>
</evidence>
<dbReference type="OrthoDB" id="270584at2759"/>
<evidence type="ECO:0000256" key="8">
    <source>
        <dbReference type="ARBA" id="ARBA00023136"/>
    </source>
</evidence>
<keyword evidence="4" id="KW-0812">Transmembrane</keyword>
<evidence type="ECO:0000256" key="2">
    <source>
        <dbReference type="ARBA" id="ARBA00006375"/>
    </source>
</evidence>
<dbReference type="PRINTS" id="PR00928">
    <property type="entry name" value="GRAVESDC"/>
</dbReference>
<dbReference type="GO" id="GO:0055085">
    <property type="term" value="P:transmembrane transport"/>
    <property type="evidence" value="ECO:0007669"/>
    <property type="project" value="InterPro"/>
</dbReference>